<proteinExistence type="predicted"/>
<evidence type="ECO:0000256" key="3">
    <source>
        <dbReference type="ARBA" id="ARBA00016337"/>
    </source>
</evidence>
<evidence type="ECO:0000256" key="6">
    <source>
        <dbReference type="ARBA" id="ARBA00022723"/>
    </source>
</evidence>
<keyword evidence="8" id="KW-0460">Magnesium</keyword>
<dbReference type="Gene3D" id="3.10.520.10">
    <property type="entry name" value="ApbE-like domains"/>
    <property type="match status" value="1"/>
</dbReference>
<evidence type="ECO:0000256" key="1">
    <source>
        <dbReference type="ARBA" id="ARBA00001946"/>
    </source>
</evidence>
<name>A0ABU4VJA5_9ACTN</name>
<keyword evidence="6" id="KW-0479">Metal-binding</keyword>
<evidence type="ECO:0000256" key="7">
    <source>
        <dbReference type="ARBA" id="ARBA00022827"/>
    </source>
</evidence>
<reference evidence="11 12" key="1">
    <citation type="submission" date="2023-11" db="EMBL/GenBank/DDBJ databases">
        <authorList>
            <person name="Xu M."/>
            <person name="Jiang T."/>
        </authorList>
    </citation>
    <scope>NUCLEOTIDE SEQUENCE [LARGE SCALE GENOMIC DNA]</scope>
    <source>
        <strain evidence="11 12">SD</strain>
    </source>
</reference>
<dbReference type="PANTHER" id="PTHR30040:SF2">
    <property type="entry name" value="FAD:PROTEIN FMN TRANSFERASE"/>
    <property type="match status" value="1"/>
</dbReference>
<protein>
    <recommendedName>
        <fullName evidence="3">FAD:protein FMN transferase</fullName>
        <ecNumber evidence="2">2.7.1.180</ecNumber>
    </recommendedName>
    <alternativeName>
        <fullName evidence="9">Flavin transferase</fullName>
    </alternativeName>
</protein>
<dbReference type="RefSeq" id="WP_319953159.1">
    <property type="nucleotide sequence ID" value="NZ_JAXAVX010000002.1"/>
</dbReference>
<evidence type="ECO:0000313" key="12">
    <source>
        <dbReference type="Proteomes" id="UP001277761"/>
    </source>
</evidence>
<comment type="cofactor">
    <cofactor evidence="1">
        <name>Mg(2+)</name>
        <dbReference type="ChEBI" id="CHEBI:18420"/>
    </cofactor>
</comment>
<evidence type="ECO:0000256" key="9">
    <source>
        <dbReference type="ARBA" id="ARBA00031306"/>
    </source>
</evidence>
<dbReference type="GO" id="GO:0016740">
    <property type="term" value="F:transferase activity"/>
    <property type="evidence" value="ECO:0007669"/>
    <property type="project" value="UniProtKB-KW"/>
</dbReference>
<evidence type="ECO:0000256" key="8">
    <source>
        <dbReference type="ARBA" id="ARBA00022842"/>
    </source>
</evidence>
<dbReference type="EC" id="2.7.1.180" evidence="2"/>
<evidence type="ECO:0000256" key="2">
    <source>
        <dbReference type="ARBA" id="ARBA00011955"/>
    </source>
</evidence>
<keyword evidence="5 11" id="KW-0808">Transferase</keyword>
<keyword evidence="12" id="KW-1185">Reference proteome</keyword>
<organism evidence="11 12">
    <name type="scientific">Patulibacter brassicae</name>
    <dbReference type="NCBI Taxonomy" id="1705717"/>
    <lineage>
        <taxon>Bacteria</taxon>
        <taxon>Bacillati</taxon>
        <taxon>Actinomycetota</taxon>
        <taxon>Thermoleophilia</taxon>
        <taxon>Solirubrobacterales</taxon>
        <taxon>Patulibacteraceae</taxon>
        <taxon>Patulibacter</taxon>
    </lineage>
</organism>
<comment type="caution">
    <text evidence="11">The sequence shown here is derived from an EMBL/GenBank/DDBJ whole genome shotgun (WGS) entry which is preliminary data.</text>
</comment>
<dbReference type="EMBL" id="JAXAVX010000002">
    <property type="protein sequence ID" value="MDX8151006.1"/>
    <property type="molecule type" value="Genomic_DNA"/>
</dbReference>
<dbReference type="InterPro" id="IPR003374">
    <property type="entry name" value="ApbE-like_sf"/>
</dbReference>
<sequence length="293" mass="30742">MTTPDVLELDAIGTRWRIDADQPLAPHADGIAALIDAYDRAWSRFRDDSLVARIAREGGAHPLPAAGERLLGLYDALHELTAGAVTPLVGAALEHHGYDAGYALTPRPGPPPAVADWRTAVRWDATTLHADAPVLLDVGAAGKGQLVDLVGALLVERGVASFVVDAGGDLLRRAPAEAGPLRVALEHPGDPSQAIGVVEIGHGALAASAVNRRAWADRHHVLDGRDGRPTGEVVATWAVADEALLADGLATALFFVGPEELATRFPCAGVRLLASGRAEWSSRWPGELFLAGR</sequence>
<evidence type="ECO:0000313" key="11">
    <source>
        <dbReference type="EMBL" id="MDX8151006.1"/>
    </source>
</evidence>
<gene>
    <name evidence="11" type="ORF">SK069_05335</name>
</gene>
<evidence type="ECO:0000256" key="10">
    <source>
        <dbReference type="ARBA" id="ARBA00048540"/>
    </source>
</evidence>
<dbReference type="Proteomes" id="UP001277761">
    <property type="component" value="Unassembled WGS sequence"/>
</dbReference>
<dbReference type="SUPFAM" id="SSF143631">
    <property type="entry name" value="ApbE-like"/>
    <property type="match status" value="1"/>
</dbReference>
<dbReference type="Pfam" id="PF02424">
    <property type="entry name" value="ApbE"/>
    <property type="match status" value="1"/>
</dbReference>
<dbReference type="PANTHER" id="PTHR30040">
    <property type="entry name" value="THIAMINE BIOSYNTHESIS LIPOPROTEIN APBE"/>
    <property type="match status" value="1"/>
</dbReference>
<evidence type="ECO:0000256" key="4">
    <source>
        <dbReference type="ARBA" id="ARBA00022630"/>
    </source>
</evidence>
<accession>A0ABU4VJA5</accession>
<comment type="catalytic activity">
    <reaction evidence="10">
        <text>L-threonyl-[protein] + FAD = FMN-L-threonyl-[protein] + AMP + H(+)</text>
        <dbReference type="Rhea" id="RHEA:36847"/>
        <dbReference type="Rhea" id="RHEA-COMP:11060"/>
        <dbReference type="Rhea" id="RHEA-COMP:11061"/>
        <dbReference type="ChEBI" id="CHEBI:15378"/>
        <dbReference type="ChEBI" id="CHEBI:30013"/>
        <dbReference type="ChEBI" id="CHEBI:57692"/>
        <dbReference type="ChEBI" id="CHEBI:74257"/>
        <dbReference type="ChEBI" id="CHEBI:456215"/>
        <dbReference type="EC" id="2.7.1.180"/>
    </reaction>
</comment>
<keyword evidence="7" id="KW-0274">FAD</keyword>
<evidence type="ECO:0000256" key="5">
    <source>
        <dbReference type="ARBA" id="ARBA00022679"/>
    </source>
</evidence>
<dbReference type="InterPro" id="IPR024932">
    <property type="entry name" value="ApbE"/>
</dbReference>
<keyword evidence="4" id="KW-0285">Flavoprotein</keyword>